<keyword evidence="3" id="KW-1185">Reference proteome</keyword>
<dbReference type="PANTHER" id="PTHR34649">
    <property type="entry name" value="CILIA- AND FLAGELLA-ASSOCIATED PROTEIN 99"/>
    <property type="match status" value="1"/>
</dbReference>
<gene>
    <name evidence="2" type="ORF">LSCM4_01185</name>
</gene>
<dbReference type="InterPro" id="IPR039341">
    <property type="entry name" value="CFAP99"/>
</dbReference>
<dbReference type="RefSeq" id="XP_067058938.1">
    <property type="nucleotide sequence ID" value="XM_067203247.1"/>
</dbReference>
<organism evidence="2 3">
    <name type="scientific">Leishmania orientalis</name>
    <dbReference type="NCBI Taxonomy" id="2249476"/>
    <lineage>
        <taxon>Eukaryota</taxon>
        <taxon>Discoba</taxon>
        <taxon>Euglenozoa</taxon>
        <taxon>Kinetoplastea</taxon>
        <taxon>Metakinetoplastina</taxon>
        <taxon>Trypanosomatida</taxon>
        <taxon>Trypanosomatidae</taxon>
        <taxon>Leishmaniinae</taxon>
        <taxon>Leishmania</taxon>
    </lineage>
</organism>
<reference evidence="3" key="2">
    <citation type="journal article" date="2021" name="Sci. Data">
        <title>Chromosome-scale genome sequencing, assembly and annotation of six genomes from subfamily Leishmaniinae.</title>
        <authorList>
            <person name="Almutairi H."/>
            <person name="Urbaniak M.D."/>
            <person name="Bates M.D."/>
            <person name="Jariyapan N."/>
            <person name="Kwakye-Nuako G."/>
            <person name="Thomaz Soccol V."/>
            <person name="Al-Salem W.S."/>
            <person name="Dillon R.J."/>
            <person name="Bates P.A."/>
            <person name="Gatherer D."/>
        </authorList>
    </citation>
    <scope>NUCLEOTIDE SEQUENCE [LARGE SCALE GENOMIC DNA]</scope>
</reference>
<dbReference type="PANTHER" id="PTHR34649:SF1">
    <property type="entry name" value="CILIA- AND FLAGELLA-ASSOCIATED PROTEIN 99"/>
    <property type="match status" value="1"/>
</dbReference>
<evidence type="ECO:0000256" key="1">
    <source>
        <dbReference type="SAM" id="Coils"/>
    </source>
</evidence>
<feature type="coiled-coil region" evidence="1">
    <location>
        <begin position="543"/>
        <end position="631"/>
    </location>
</feature>
<sequence>MHPKEVWDALLGAAEYATRQVSGEADSALEDAVAGGLAPFSHLSIEEIAFIRNCAFSLSRFAAVCDGAFEGYRDCYKRNSAYRAPMYLVAYLLIFQYPALGGATVREMLEGSMPTPRLCEFLEFLLSSEAVSRYAVPLWRAVYDDSFIQQYIVAPLSSVAADAKHEVVEWFRGQPSQPAIAAECPAAEEAAAAVAAHCTLPPSLSAAPPLPALRPLAGARLPPHEVREMAFTVPEPRLPRIKCSPAPAHAPPKRAPTRPIGFSFHCREAAVCAAPSAKAAECSIRAGQETAEKVARLSSVELRAMLSTFTSVPTTAAALWRETRMRERQREIAERTLQEVEVAVHDATEFDLWRQAQVEEEARRREAEVVQRHLDAMEAEDRVRAQRERTTQAHRRQIQRMKAQYQAEVAANRREQEKALHQHKQHIQKLRRELSRDRAAAVEKAAAEKNAMAAQVKEESEQLRAATQQMGEQWQTHQASVIQEIHLLRVRLREKQAALGAERRQVWAEGEADAALGRMSAAELCDALERLRAEVAAEVESRRRRVADVRNRAQEQRELLERQCVSEREKQRQIRQAKQTQRMSHKAAVEAERVEKKAARMAQLHEELEIRRQAKRDAHRATHEAERHRRNEVLLRCRDGASMERRRWSQYEAGLVRRAKDAQLMVLREAQQFA</sequence>
<keyword evidence="1" id="KW-0175">Coiled coil</keyword>
<protein>
    <submittedName>
        <fullName evidence="2">Uncharacterized protein</fullName>
    </submittedName>
</protein>
<dbReference type="GeneID" id="92357181"/>
<dbReference type="AlphaFoldDB" id="A0A836GXK9"/>
<reference evidence="3" key="1">
    <citation type="journal article" date="2021" name="Microbiol. Resour. Announc.">
        <title>LGAAP: Leishmaniinae Genome Assembly and Annotation Pipeline.</title>
        <authorList>
            <person name="Almutairi H."/>
            <person name="Urbaniak M.D."/>
            <person name="Bates M.D."/>
            <person name="Jariyapan N."/>
            <person name="Kwakye-Nuako G."/>
            <person name="Thomaz-Soccol V."/>
            <person name="Al-Salem W.S."/>
            <person name="Dillon R.J."/>
            <person name="Bates P.A."/>
            <person name="Gatherer D."/>
        </authorList>
    </citation>
    <scope>NUCLEOTIDE SEQUENCE [LARGE SCALE GENOMIC DNA]</scope>
</reference>
<dbReference type="KEGG" id="loi:92357181"/>
<dbReference type="EMBL" id="JAFHLR010000035">
    <property type="protein sequence ID" value="KAG5466048.1"/>
    <property type="molecule type" value="Genomic_DNA"/>
</dbReference>
<evidence type="ECO:0000313" key="2">
    <source>
        <dbReference type="EMBL" id="KAG5466048.1"/>
    </source>
</evidence>
<comment type="caution">
    <text evidence="2">The sequence shown here is derived from an EMBL/GenBank/DDBJ whole genome shotgun (WGS) entry which is preliminary data.</text>
</comment>
<dbReference type="SMR" id="A0A836GXK9"/>
<feature type="coiled-coil region" evidence="1">
    <location>
        <begin position="395"/>
        <end position="469"/>
    </location>
</feature>
<accession>A0A836GXK9</accession>
<dbReference type="Proteomes" id="UP000674143">
    <property type="component" value="Unassembled WGS sequence"/>
</dbReference>
<name>A0A836GXK9_9TRYP</name>
<evidence type="ECO:0000313" key="3">
    <source>
        <dbReference type="Proteomes" id="UP000674143"/>
    </source>
</evidence>
<proteinExistence type="predicted"/>